<reference evidence="1" key="1">
    <citation type="journal article" date="2014" name="Int. J. Syst. Evol. Microbiol.">
        <title>Complete genome sequence of Corynebacterium casei LMG S-19264T (=DSM 44701T), isolated from a smear-ripened cheese.</title>
        <authorList>
            <consortium name="US DOE Joint Genome Institute (JGI-PGF)"/>
            <person name="Walter F."/>
            <person name="Albersmeier A."/>
            <person name="Kalinowski J."/>
            <person name="Ruckert C."/>
        </authorList>
    </citation>
    <scope>NUCLEOTIDE SEQUENCE</scope>
    <source>
        <strain evidence="1">CGMCC 4.7138</strain>
    </source>
</reference>
<dbReference type="Proteomes" id="UP000653480">
    <property type="component" value="Unassembled WGS sequence"/>
</dbReference>
<protein>
    <submittedName>
        <fullName evidence="1">Uncharacterized protein</fullName>
    </submittedName>
</protein>
<sequence>MIEEKCAEPRRHHKITRACRRLGPANLQRTHPATYSRRSSVACNCRTNRTARDPASFPSRLARADKGRGPGVLRLIHLAQPFHKEKG</sequence>
<comment type="caution">
    <text evidence="1">The sequence shown here is derived from an EMBL/GenBank/DDBJ whole genome shotgun (WGS) entry which is preliminary data.</text>
</comment>
<accession>A0A8H9H782</accession>
<dbReference type="AlphaFoldDB" id="A0A8H9H782"/>
<evidence type="ECO:0000313" key="1">
    <source>
        <dbReference type="EMBL" id="GGO31551.1"/>
    </source>
</evidence>
<organism evidence="1 2">
    <name type="scientific">Microbispora bryophytorum</name>
    <dbReference type="NCBI Taxonomy" id="1460882"/>
    <lineage>
        <taxon>Bacteria</taxon>
        <taxon>Bacillati</taxon>
        <taxon>Actinomycetota</taxon>
        <taxon>Actinomycetes</taxon>
        <taxon>Streptosporangiales</taxon>
        <taxon>Streptosporangiaceae</taxon>
        <taxon>Microbispora</taxon>
    </lineage>
</organism>
<evidence type="ECO:0000313" key="2">
    <source>
        <dbReference type="Proteomes" id="UP000653480"/>
    </source>
</evidence>
<dbReference type="EMBL" id="BMMN01000024">
    <property type="protein sequence ID" value="GGO31551.1"/>
    <property type="molecule type" value="Genomic_DNA"/>
</dbReference>
<reference evidence="1" key="2">
    <citation type="submission" date="2020-09" db="EMBL/GenBank/DDBJ databases">
        <authorList>
            <person name="Sun Q."/>
            <person name="Zhou Y."/>
        </authorList>
    </citation>
    <scope>NUCLEOTIDE SEQUENCE</scope>
    <source>
        <strain evidence="1">CGMCC 4.7138</strain>
    </source>
</reference>
<name>A0A8H9H782_9ACTN</name>
<proteinExistence type="predicted"/>
<keyword evidence="2" id="KW-1185">Reference proteome</keyword>
<gene>
    <name evidence="1" type="ORF">GCM10011574_69460</name>
</gene>